<accession>A0A6B0GFY1</accession>
<proteinExistence type="predicted"/>
<name>A0A6B0GFY1_9EURY</name>
<reference evidence="2 3" key="1">
    <citation type="submission" date="2019-12" db="EMBL/GenBank/DDBJ databases">
        <title>Halocatena pleomorpha gen. nov. sp. nov., an extremely halophilic archaeon of family Halobacteriaceae isolated from saltpan soil.</title>
        <authorList>
            <person name="Pal Y."/>
            <person name="Verma A."/>
            <person name="Krishnamurthi S."/>
            <person name="Kumar P."/>
        </authorList>
    </citation>
    <scope>NUCLEOTIDE SEQUENCE [LARGE SCALE GENOMIC DNA]</scope>
    <source>
        <strain evidence="2 3">JCM 16495</strain>
    </source>
</reference>
<dbReference type="AlphaFoldDB" id="A0A6B0GFY1"/>
<dbReference type="EMBL" id="WSZK01000010">
    <property type="protein sequence ID" value="MWG33732.1"/>
    <property type="molecule type" value="Genomic_DNA"/>
</dbReference>
<dbReference type="RefSeq" id="WP_158203459.1">
    <property type="nucleotide sequence ID" value="NZ_WSZK01000010.1"/>
</dbReference>
<dbReference type="InterPro" id="IPR006311">
    <property type="entry name" value="TAT_signal"/>
</dbReference>
<comment type="caution">
    <text evidence="2">The sequence shown here is derived from an EMBL/GenBank/DDBJ whole genome shotgun (WGS) entry which is preliminary data.</text>
</comment>
<evidence type="ECO:0000313" key="2">
    <source>
        <dbReference type="EMBL" id="MWG33732.1"/>
    </source>
</evidence>
<feature type="region of interest" description="Disordered" evidence="1">
    <location>
        <begin position="28"/>
        <end position="51"/>
    </location>
</feature>
<sequence>MKDKRTRRKILSTVAVGGASTVFLSARGLASASEPSDERGKSSRRLFRVLNNSTEDGETTVRIRRKDSGKHVQEFSLKTAGGNHPDLRSKPSKAKIPEIAAEMSSFGGLARGKWVMEILHGSNSEEVEFEMGPFGLVDGNVVQARILPGGELRVSQNHEDSGIEA</sequence>
<protein>
    <submittedName>
        <fullName evidence="2">Uncharacterized protein</fullName>
    </submittedName>
</protein>
<evidence type="ECO:0000313" key="3">
    <source>
        <dbReference type="Proteomes" id="UP000451471"/>
    </source>
</evidence>
<evidence type="ECO:0000256" key="1">
    <source>
        <dbReference type="SAM" id="MobiDB-lite"/>
    </source>
</evidence>
<dbReference type="Proteomes" id="UP000451471">
    <property type="component" value="Unassembled WGS sequence"/>
</dbReference>
<keyword evidence="3" id="KW-1185">Reference proteome</keyword>
<dbReference type="PROSITE" id="PS51318">
    <property type="entry name" value="TAT"/>
    <property type="match status" value="1"/>
</dbReference>
<organism evidence="2 3">
    <name type="scientific">Halomarina oriensis</name>
    <dbReference type="NCBI Taxonomy" id="671145"/>
    <lineage>
        <taxon>Archaea</taxon>
        <taxon>Methanobacteriati</taxon>
        <taxon>Methanobacteriota</taxon>
        <taxon>Stenosarchaea group</taxon>
        <taxon>Halobacteria</taxon>
        <taxon>Halobacteriales</taxon>
        <taxon>Natronomonadaceae</taxon>
        <taxon>Halomarina</taxon>
    </lineage>
</organism>
<gene>
    <name evidence="2" type="ORF">GQS65_04355</name>
</gene>